<sequence>MTAPKLSPTGQESIKSTTIISFPVDGKGRTNEHEGMRGASRVETWAHMGRNPEYESSCVSWQSRGMVNVSTVRNTVGKAPK</sequence>
<protein>
    <submittedName>
        <fullName evidence="1">Uncharacterized protein</fullName>
    </submittedName>
</protein>
<accession>A0A0B7AZQ7</accession>
<reference evidence="1" key="1">
    <citation type="submission" date="2014-12" db="EMBL/GenBank/DDBJ databases">
        <title>Insight into the proteome of Arion vulgaris.</title>
        <authorList>
            <person name="Aradska J."/>
            <person name="Bulat T."/>
            <person name="Smidak R."/>
            <person name="Sarate P."/>
            <person name="Gangsoo J."/>
            <person name="Sialana F."/>
            <person name="Bilban M."/>
            <person name="Lubec G."/>
        </authorList>
    </citation>
    <scope>NUCLEOTIDE SEQUENCE</scope>
    <source>
        <tissue evidence="1">Skin</tissue>
    </source>
</reference>
<organism evidence="1">
    <name type="scientific">Arion vulgaris</name>
    <dbReference type="NCBI Taxonomy" id="1028688"/>
    <lineage>
        <taxon>Eukaryota</taxon>
        <taxon>Metazoa</taxon>
        <taxon>Spiralia</taxon>
        <taxon>Lophotrochozoa</taxon>
        <taxon>Mollusca</taxon>
        <taxon>Gastropoda</taxon>
        <taxon>Heterobranchia</taxon>
        <taxon>Euthyneura</taxon>
        <taxon>Panpulmonata</taxon>
        <taxon>Eupulmonata</taxon>
        <taxon>Stylommatophora</taxon>
        <taxon>Helicina</taxon>
        <taxon>Arionoidea</taxon>
        <taxon>Arionidae</taxon>
        <taxon>Arion</taxon>
    </lineage>
</organism>
<dbReference type="EMBL" id="HACG01038490">
    <property type="protein sequence ID" value="CEK85355.1"/>
    <property type="molecule type" value="Transcribed_RNA"/>
</dbReference>
<name>A0A0B7AZQ7_9EUPU</name>
<gene>
    <name evidence="1" type="primary">ORF147696</name>
</gene>
<evidence type="ECO:0000313" key="1">
    <source>
        <dbReference type="EMBL" id="CEK85355.1"/>
    </source>
</evidence>
<dbReference type="AlphaFoldDB" id="A0A0B7AZQ7"/>
<proteinExistence type="predicted"/>